<dbReference type="InterPro" id="IPR013783">
    <property type="entry name" value="Ig-like_fold"/>
</dbReference>
<dbReference type="CDD" id="cd11344">
    <property type="entry name" value="AmyAc_GlgE_like"/>
    <property type="match status" value="1"/>
</dbReference>
<dbReference type="Pfam" id="PF21702">
    <property type="entry name" value="GLGE_C"/>
    <property type="match status" value="1"/>
</dbReference>
<keyword evidence="2 6" id="KW-0328">Glycosyltransferase</keyword>
<evidence type="ECO:0000256" key="5">
    <source>
        <dbReference type="ARBA" id="ARBA00048735"/>
    </source>
</evidence>
<dbReference type="Pfam" id="PF00128">
    <property type="entry name" value="Alpha-amylase"/>
    <property type="match status" value="1"/>
</dbReference>
<name>A0A0W0VAD8_9GAMM</name>
<comment type="caution">
    <text evidence="8">The sequence shown here is derived from an EMBL/GenBank/DDBJ whole genome shotgun (WGS) entry which is preliminary data.</text>
</comment>
<dbReference type="STRING" id="456.Ljor_1433"/>
<dbReference type="SUPFAM" id="SSF51445">
    <property type="entry name" value="(Trans)glycosidases"/>
    <property type="match status" value="1"/>
</dbReference>
<evidence type="ECO:0000256" key="6">
    <source>
        <dbReference type="HAMAP-Rule" id="MF_02124"/>
    </source>
</evidence>
<dbReference type="OrthoDB" id="9805159at2"/>
<organism evidence="8 9">
    <name type="scientific">Legionella jordanis</name>
    <dbReference type="NCBI Taxonomy" id="456"/>
    <lineage>
        <taxon>Bacteria</taxon>
        <taxon>Pseudomonadati</taxon>
        <taxon>Pseudomonadota</taxon>
        <taxon>Gammaproteobacteria</taxon>
        <taxon>Legionellales</taxon>
        <taxon>Legionellaceae</taxon>
        <taxon>Legionella</taxon>
    </lineage>
</organism>
<comment type="subunit">
    <text evidence="1 6">Homodimer.</text>
</comment>
<dbReference type="Gene3D" id="1.20.58.80">
    <property type="entry name" value="Phosphotransferase system, lactose/cellobiose-type IIA subunit"/>
    <property type="match status" value="1"/>
</dbReference>
<feature type="active site" description="Proton donor" evidence="6">
    <location>
        <position position="414"/>
    </location>
</feature>
<comment type="similarity">
    <text evidence="6">Belongs to the glycosyl hydrolase 13 family. GlgE subfamily.</text>
</comment>
<evidence type="ECO:0000256" key="2">
    <source>
        <dbReference type="ARBA" id="ARBA00022676"/>
    </source>
</evidence>
<evidence type="ECO:0000313" key="9">
    <source>
        <dbReference type="Proteomes" id="UP000055035"/>
    </source>
</evidence>
<keyword evidence="3 6" id="KW-0808">Transferase</keyword>
<feature type="binding site" evidence="6">
    <location>
        <position position="349"/>
    </location>
    <ligand>
        <name>alpha-maltose 1-phosphate</name>
        <dbReference type="ChEBI" id="CHEBI:63576"/>
    </ligand>
</feature>
<proteinExistence type="inferred from homology"/>
<feature type="domain" description="Glycosyl hydrolase family 13 catalytic" evidence="7">
    <location>
        <begin position="206"/>
        <end position="551"/>
    </location>
</feature>
<dbReference type="AlphaFoldDB" id="A0A0W0VAD8"/>
<dbReference type="HAMAP" id="MF_02124">
    <property type="entry name" value="GlgE"/>
    <property type="match status" value="1"/>
</dbReference>
<dbReference type="PATRIC" id="fig|456.5.peg.1534"/>
<comment type="function">
    <text evidence="6">Maltosyltransferase that uses maltose 1-phosphate (M1P) as the sugar donor to elongate linear or branched alpha-(1-&gt;4)-glucans. Is involved in a branched alpha-glucan biosynthetic pathway from trehalose, together with TreS, Mak and GlgB.</text>
</comment>
<feature type="binding site" evidence="6">
    <location>
        <position position="314"/>
    </location>
    <ligand>
        <name>alpha-maltose 1-phosphate</name>
        <dbReference type="ChEBI" id="CHEBI:63576"/>
    </ligand>
</feature>
<feature type="binding site" evidence="6">
    <location>
        <position position="386"/>
    </location>
    <ligand>
        <name>alpha-maltose 1-phosphate</name>
        <dbReference type="ChEBI" id="CHEBI:63576"/>
    </ligand>
</feature>
<dbReference type="Gene3D" id="2.60.40.10">
    <property type="entry name" value="Immunoglobulins"/>
    <property type="match status" value="1"/>
</dbReference>
<keyword evidence="4 6" id="KW-0119">Carbohydrate metabolism</keyword>
<dbReference type="SMART" id="SM00642">
    <property type="entry name" value="Aamy"/>
    <property type="match status" value="1"/>
</dbReference>
<dbReference type="Proteomes" id="UP000055035">
    <property type="component" value="Unassembled WGS sequence"/>
</dbReference>
<feature type="site" description="Transition state stabilizer" evidence="6">
    <location>
        <position position="472"/>
    </location>
</feature>
<dbReference type="EMBL" id="LNYJ01000011">
    <property type="protein sequence ID" value="KTD17127.1"/>
    <property type="molecule type" value="Genomic_DNA"/>
</dbReference>
<sequence>MQKKEIKITGKMEGLKRVWIENVYPEIDDGNFPIKRIVNEKMIVEADLITDGIDEISARLLYKHEQDKKWSSAYFSEPDNDRFKAEFNLKKVGNYQYTIEAWIDEFSTWKKRFLKKAELGMDIDVERMIGLEFFNKRKPQLNETIQKSIQAIQQETSYKKLHKILENELLLNWTREHLAPSYITKYPKQLMVTVDRLRAQFSAWYEVFPRSLSRVKGKHGSFQDLIAYLPQLHKMGFDVIYLPPIHPIGLTNRKGKNNSVSCEEGDPGSPWAIGDKSGGHKAFHKELGTADDFKQLIATAKELNMEIALDFALQCSPDHPYLKKHPSWFKHLPDGSLQYAENPPKKYQDIYPFNFASNDWMDMWQEFKSIILYWIKMGVYIFRVDNPHTKPFIFWQWLICEVKKQHPETLFLSEAFTRPKVMYQLAKCGFSQSYTYFTWRNSKEELQNYIRELLSRPIVDFFRPNFWANTPDILHEYLQTGGRIAFMIRFILAATLGSNYGIYGPVYENCIHEPLHEGSEEYLNSEKYELKHLQTHPENIIELITQVNRIRRKHKALENFNSLHLHTSDNPQLICYSKRCFDEKDILLMVVNLDYQYKQSGFLKMELSELGITSNEFEVHDLLTGERYLWQEGDCYVELDPDKSQCAHIFQINELQNE</sequence>
<gene>
    <name evidence="8" type="primary">glgE2</name>
    <name evidence="6" type="synonym">glgE</name>
    <name evidence="8" type="ORF">Ljor_1433</name>
</gene>
<dbReference type="GO" id="GO:0030979">
    <property type="term" value="P:alpha-glucan biosynthetic process"/>
    <property type="evidence" value="ECO:0007669"/>
    <property type="project" value="UniProtKB-UniRule"/>
</dbReference>
<comment type="catalytic activity">
    <reaction evidence="5 6">
        <text>alpha-maltose 1-phosphate + [(1-&gt;4)-alpha-D-glucosyl](n) = [(1-&gt;4)-alpha-D-glucosyl](n+2) + phosphate</text>
        <dbReference type="Rhea" id="RHEA:42692"/>
        <dbReference type="Rhea" id="RHEA-COMP:9584"/>
        <dbReference type="Rhea" id="RHEA-COMP:10183"/>
        <dbReference type="ChEBI" id="CHEBI:15444"/>
        <dbReference type="ChEBI" id="CHEBI:43474"/>
        <dbReference type="ChEBI" id="CHEBI:63576"/>
        <dbReference type="EC" id="2.4.99.16"/>
    </reaction>
</comment>
<dbReference type="RefSeq" id="WP_058470921.1">
    <property type="nucleotide sequence ID" value="NZ_CAAAIC010000003.1"/>
</dbReference>
<feature type="active site" description="Nucleophile" evidence="6">
    <location>
        <position position="385"/>
    </location>
</feature>
<dbReference type="InterPro" id="IPR013780">
    <property type="entry name" value="Glyco_hydro_b"/>
</dbReference>
<evidence type="ECO:0000313" key="8">
    <source>
        <dbReference type="EMBL" id="KTD17127.1"/>
    </source>
</evidence>
<evidence type="ECO:0000256" key="3">
    <source>
        <dbReference type="ARBA" id="ARBA00022679"/>
    </source>
</evidence>
<dbReference type="GO" id="GO:0004553">
    <property type="term" value="F:hydrolase activity, hydrolyzing O-glycosyl compounds"/>
    <property type="evidence" value="ECO:0007669"/>
    <property type="project" value="InterPro"/>
</dbReference>
<evidence type="ECO:0000259" key="7">
    <source>
        <dbReference type="SMART" id="SM00642"/>
    </source>
</evidence>
<dbReference type="Gene3D" id="2.60.40.1180">
    <property type="entry name" value="Golgi alpha-mannosidase II"/>
    <property type="match status" value="1"/>
</dbReference>
<dbReference type="InterPro" id="IPR026585">
    <property type="entry name" value="GlgE"/>
</dbReference>
<evidence type="ECO:0000256" key="4">
    <source>
        <dbReference type="ARBA" id="ARBA00023277"/>
    </source>
</evidence>
<feature type="binding site" evidence="6">
    <location>
        <position position="254"/>
    </location>
    <ligand>
        <name>alpha-maltose 1-phosphate</name>
        <dbReference type="ChEBI" id="CHEBI:63576"/>
    </ligand>
</feature>
<dbReference type="EC" id="2.4.99.16" evidence="6"/>
<protein>
    <recommendedName>
        <fullName evidence="6">Alpha-1,4-glucan:maltose-1-phosphate maltosyltransferase</fullName>
        <shortName evidence="6">GMPMT</shortName>
        <ecNumber evidence="6">2.4.99.16</ecNumber>
    </recommendedName>
    <alternativeName>
        <fullName evidence="6">(1-&gt;4)-alpha-D-glucan:maltose-1-phosphate alpha-D-maltosyltransferase</fullName>
    </alternativeName>
</protein>
<dbReference type="InterPro" id="IPR006047">
    <property type="entry name" value="GH13_cat_dom"/>
</dbReference>
<dbReference type="InterPro" id="IPR017853">
    <property type="entry name" value="GH"/>
</dbReference>
<dbReference type="PANTHER" id="PTHR47786">
    <property type="entry name" value="ALPHA-1,4-GLUCAN:MALTOSE-1-PHOSPHATE MALTOSYLTRANSFERASE"/>
    <property type="match status" value="1"/>
</dbReference>
<keyword evidence="9" id="KW-1185">Reference proteome</keyword>
<dbReference type="PANTHER" id="PTHR47786:SF2">
    <property type="entry name" value="GLYCOSYL HYDROLASE FAMILY 13 CATALYTIC DOMAIN-CONTAINING PROTEIN"/>
    <property type="match status" value="1"/>
</dbReference>
<dbReference type="Gene3D" id="3.20.20.80">
    <property type="entry name" value="Glycosidases"/>
    <property type="match status" value="1"/>
</dbReference>
<evidence type="ECO:0000256" key="1">
    <source>
        <dbReference type="ARBA" id="ARBA00011738"/>
    </source>
</evidence>
<accession>A0A0W0VAD8</accession>
<dbReference type="InterPro" id="IPR021828">
    <property type="entry name" value="GlgE_dom_N/S"/>
</dbReference>
<dbReference type="InterPro" id="IPR049171">
    <property type="entry name" value="GLGE_C"/>
</dbReference>
<dbReference type="Pfam" id="PF11896">
    <property type="entry name" value="GlgE_dom_N_S"/>
    <property type="match status" value="1"/>
</dbReference>
<feature type="binding site" evidence="6">
    <location>
        <begin position="527"/>
        <end position="528"/>
    </location>
    <ligand>
        <name>alpha-maltose 1-phosphate</name>
        <dbReference type="ChEBI" id="CHEBI:63576"/>
    </ligand>
</feature>
<reference evidence="8 9" key="1">
    <citation type="submission" date="2015-11" db="EMBL/GenBank/DDBJ databases">
        <title>Genomic analysis of 38 Legionella species identifies large and diverse effector repertoires.</title>
        <authorList>
            <person name="Burstein D."/>
            <person name="Amaro F."/>
            <person name="Zusman T."/>
            <person name="Lifshitz Z."/>
            <person name="Cohen O."/>
            <person name="Gilbert J.A."/>
            <person name="Pupko T."/>
            <person name="Shuman H.A."/>
            <person name="Segal G."/>
        </authorList>
    </citation>
    <scope>NUCLEOTIDE SEQUENCE [LARGE SCALE GENOMIC DNA]</scope>
    <source>
        <strain evidence="8 9">BL-540</strain>
    </source>
</reference>
<dbReference type="GO" id="GO:0016758">
    <property type="term" value="F:hexosyltransferase activity"/>
    <property type="evidence" value="ECO:0007669"/>
    <property type="project" value="UniProtKB-UniRule"/>
</dbReference>